<accession>A0A7S2QUW6</accession>
<reference evidence="6" key="1">
    <citation type="submission" date="2021-01" db="EMBL/GenBank/DDBJ databases">
        <authorList>
            <person name="Corre E."/>
            <person name="Pelletier E."/>
            <person name="Niang G."/>
            <person name="Scheremetjew M."/>
            <person name="Finn R."/>
            <person name="Kale V."/>
            <person name="Holt S."/>
            <person name="Cochrane G."/>
            <person name="Meng A."/>
            <person name="Brown T."/>
            <person name="Cohen L."/>
        </authorList>
    </citation>
    <scope>NUCLEOTIDE SEQUENCE</scope>
    <source>
        <strain evidence="6">CCMP 1866</strain>
    </source>
</reference>
<dbReference type="InterPro" id="IPR045455">
    <property type="entry name" value="NrS-1_pol-like_helicase"/>
</dbReference>
<dbReference type="AlphaFoldDB" id="A0A7S2QUW6"/>
<dbReference type="PANTHER" id="PTHR35372:SF2">
    <property type="entry name" value="SF3 HELICASE DOMAIN-CONTAINING PROTEIN"/>
    <property type="match status" value="1"/>
</dbReference>
<dbReference type="PANTHER" id="PTHR35372">
    <property type="entry name" value="ATP BINDING PROTEIN-RELATED"/>
    <property type="match status" value="1"/>
</dbReference>
<dbReference type="Pfam" id="PF19263">
    <property type="entry name" value="DUF5906"/>
    <property type="match status" value="1"/>
</dbReference>
<feature type="region of interest" description="Disordered" evidence="4">
    <location>
        <begin position="319"/>
        <end position="342"/>
    </location>
</feature>
<evidence type="ECO:0000256" key="3">
    <source>
        <dbReference type="ARBA" id="ARBA00022840"/>
    </source>
</evidence>
<dbReference type="EMBL" id="HBHE01000455">
    <property type="protein sequence ID" value="CAD9652735.1"/>
    <property type="molecule type" value="Transcribed_RNA"/>
</dbReference>
<dbReference type="PROSITE" id="PS51206">
    <property type="entry name" value="SF3_HELICASE_1"/>
    <property type="match status" value="1"/>
</dbReference>
<evidence type="ECO:0000256" key="4">
    <source>
        <dbReference type="SAM" id="MobiDB-lite"/>
    </source>
</evidence>
<keyword evidence="2" id="KW-0378">Hydrolase</keyword>
<evidence type="ECO:0000256" key="1">
    <source>
        <dbReference type="ARBA" id="ARBA00022741"/>
    </source>
</evidence>
<evidence type="ECO:0000256" key="2">
    <source>
        <dbReference type="ARBA" id="ARBA00022801"/>
    </source>
</evidence>
<proteinExistence type="predicted"/>
<dbReference type="InterPro" id="IPR027417">
    <property type="entry name" value="P-loop_NTPase"/>
</dbReference>
<evidence type="ECO:0000313" key="6">
    <source>
        <dbReference type="EMBL" id="CAD9652735.1"/>
    </source>
</evidence>
<feature type="domain" description="SF3 helicase" evidence="5">
    <location>
        <begin position="366"/>
        <end position="540"/>
    </location>
</feature>
<dbReference type="InterPro" id="IPR051620">
    <property type="entry name" value="ORF904-like_C"/>
</dbReference>
<sequence>MNNTEKIVNESQHFAAYGFNEQACYDFFLQSSIFRENFLVPTVEVGQGGPDARVPVYYWEPNSRLWRGANDATVAVLYYDWVREVLRNVVRKAASVEEGAPTVGSPLPRSSATRHFTETGADTDLASSPREIVVLPSAAPSGMAARSKDLWQYALPSGSLRPGESTTGISGDPSQVNIPVGSPAARCKDAGTRSTLPPPVTPAKAKGARGAEINGAEIDESANLGPAQKSDDFLSDAKKFLDKFSKFDSSKYHAAKYILSKVGEEHFVNVAMNSTRRDLLPVQGGLCIDLRTGSPMERLREHYFSMTCGLSAFLGTGVGGGPSQPRDSASLGTEGSGVGNLPELRLEDPCPFVELMMHRLFGGDRELIDWIQRLFGLYLSGEKYSKMVCLYGGGGNGKSVLSRLLGKVLGGMSHLDCPKALLFDVADKGGRSGDFSHRQDMLTRAANDLESKRLLVCDEVGKGLCLNEEKFKQITGGGDTMSARKLYHESRTIDTSSAKILTLANPPFFEVPSSSFAFKRRMAVIEVKARFSHDSCEVDHLNVFPALEPRVLDELLDRHTNEFLRWCVIGSRRFYKFGMDDEPEAVRKSTENFFSEQDPVVQFFDQAPLEYTGLPIDGVSLKDLACIWFQEGFGSITTRSLGKLLRSRTDKYMYRGEYVPSATKDKSRGVRGWRKS</sequence>
<dbReference type="Gene3D" id="3.40.50.300">
    <property type="entry name" value="P-loop containing nucleotide triphosphate hydrolases"/>
    <property type="match status" value="1"/>
</dbReference>
<protein>
    <recommendedName>
        <fullName evidence="5">SF3 helicase domain-containing protein</fullName>
    </recommendedName>
</protein>
<name>A0A7S2QUW6_9STRA</name>
<keyword evidence="1" id="KW-0547">Nucleotide-binding</keyword>
<dbReference type="GO" id="GO:0016787">
    <property type="term" value="F:hydrolase activity"/>
    <property type="evidence" value="ECO:0007669"/>
    <property type="project" value="UniProtKB-KW"/>
</dbReference>
<evidence type="ECO:0000259" key="5">
    <source>
        <dbReference type="PROSITE" id="PS51206"/>
    </source>
</evidence>
<dbReference type="SUPFAM" id="SSF52540">
    <property type="entry name" value="P-loop containing nucleoside triphosphate hydrolases"/>
    <property type="match status" value="1"/>
</dbReference>
<dbReference type="GO" id="GO:0005524">
    <property type="term" value="F:ATP binding"/>
    <property type="evidence" value="ECO:0007669"/>
    <property type="project" value="UniProtKB-KW"/>
</dbReference>
<keyword evidence="3" id="KW-0067">ATP-binding</keyword>
<dbReference type="InterPro" id="IPR014015">
    <property type="entry name" value="Helicase_SF3_DNA-vir"/>
</dbReference>
<feature type="region of interest" description="Disordered" evidence="4">
    <location>
        <begin position="184"/>
        <end position="207"/>
    </location>
</feature>
<organism evidence="6">
    <name type="scientific">Triparma pacifica</name>
    <dbReference type="NCBI Taxonomy" id="91992"/>
    <lineage>
        <taxon>Eukaryota</taxon>
        <taxon>Sar</taxon>
        <taxon>Stramenopiles</taxon>
        <taxon>Ochrophyta</taxon>
        <taxon>Bolidophyceae</taxon>
        <taxon>Parmales</taxon>
        <taxon>Triparmaceae</taxon>
        <taxon>Triparma</taxon>
    </lineage>
</organism>
<gene>
    <name evidence="6" type="ORF">TPAC0785_LOCUS279</name>
</gene>